<feature type="signal peptide" evidence="3">
    <location>
        <begin position="1"/>
        <end position="30"/>
    </location>
</feature>
<protein>
    <submittedName>
        <fullName evidence="4">Uncharacterized protein</fullName>
    </submittedName>
</protein>
<sequence>MPPRRFQALFAFIFLLILTLFLFGPPSADTYEEVKDAIKKPQLPDHIPGIQELQEGIPRPFGPPAHKPPVQPNSTVSSPYHGAIEWLSDFKWHNPFSNAIALDENRAVLPPLKDRPVIYTFYGSRGKQDKAVSEAENRLILAWRRAWWAQGFKPQVLSRAEAMRHPQYQRVQQLKLDPKMELEMMRWLAWGHMGDGILANWLALPMARYDNPMLSFLRRKEYPVLSRVDTLQNAVFFGEGAAVNAAIKKAIDNPLFKNMTANKDKITALGKKPGGTIVNLLSDADIKVDSKANGIAYYSTETIANHYKLLAEKLTGNTTQVEGLDLLATLINGHLHMTFQNTFTDGIAVVKPLPEHTTALMYEAIDIARNLTQCPTTPLPESCPPNLSKCPKCDPEKPLKLRLLPSYKNITNLYSIGTVPHPYTINLLHYTRDTIDETWLRREAKRNIWITAVTAALLEGDHTDERRVLSFKDIVATPMSASNSLWLTAERESQVDLDWIFGFNLPQLASNSKKAEGIPITVFPRPGVPDPLEGVEVPDEKWIEKEEDRLNKAREAIKSEDRRMKEVVDAVEKWNIFDTEAWKFARAWSARRRVERRKWEEEEESFAGAERKSGLGWGSRWSDRR</sequence>
<keyword evidence="3" id="KW-0732">Signal</keyword>
<evidence type="ECO:0000256" key="2">
    <source>
        <dbReference type="SAM" id="MobiDB-lite"/>
    </source>
</evidence>
<evidence type="ECO:0000313" key="4">
    <source>
        <dbReference type="EMBL" id="KAF2268191.1"/>
    </source>
</evidence>
<gene>
    <name evidence="4" type="ORF">CC78DRAFT_530121</name>
</gene>
<dbReference type="OrthoDB" id="5312133at2759"/>
<organism evidence="4 5">
    <name type="scientific">Lojkania enalia</name>
    <dbReference type="NCBI Taxonomy" id="147567"/>
    <lineage>
        <taxon>Eukaryota</taxon>
        <taxon>Fungi</taxon>
        <taxon>Dikarya</taxon>
        <taxon>Ascomycota</taxon>
        <taxon>Pezizomycotina</taxon>
        <taxon>Dothideomycetes</taxon>
        <taxon>Pleosporomycetidae</taxon>
        <taxon>Pleosporales</taxon>
        <taxon>Pleosporales incertae sedis</taxon>
        <taxon>Lojkania</taxon>
    </lineage>
</organism>
<feature type="chain" id="PRO_5040158406" evidence="3">
    <location>
        <begin position="31"/>
        <end position="625"/>
    </location>
</feature>
<name>A0A9P4KHD9_9PLEO</name>
<dbReference type="AlphaFoldDB" id="A0A9P4KHD9"/>
<dbReference type="PANTHER" id="PTHR42055:SF1">
    <property type="entry name" value="YALI0E03476P"/>
    <property type="match status" value="1"/>
</dbReference>
<comment type="caution">
    <text evidence="4">The sequence shown here is derived from an EMBL/GenBank/DDBJ whole genome shotgun (WGS) entry which is preliminary data.</text>
</comment>
<evidence type="ECO:0000256" key="1">
    <source>
        <dbReference type="SAM" id="Coils"/>
    </source>
</evidence>
<evidence type="ECO:0000256" key="3">
    <source>
        <dbReference type="SAM" id="SignalP"/>
    </source>
</evidence>
<feature type="coiled-coil region" evidence="1">
    <location>
        <begin position="543"/>
        <end position="570"/>
    </location>
</feature>
<dbReference type="EMBL" id="ML986587">
    <property type="protein sequence ID" value="KAF2268191.1"/>
    <property type="molecule type" value="Genomic_DNA"/>
</dbReference>
<dbReference type="Proteomes" id="UP000800093">
    <property type="component" value="Unassembled WGS sequence"/>
</dbReference>
<accession>A0A9P4KHD9</accession>
<dbReference type="PANTHER" id="PTHR42055">
    <property type="entry name" value="YALI0E03476P"/>
    <property type="match status" value="1"/>
</dbReference>
<keyword evidence="5" id="KW-1185">Reference proteome</keyword>
<reference evidence="5" key="1">
    <citation type="journal article" date="2020" name="Stud. Mycol.">
        <title>101 Dothideomycetes genomes: A test case for predicting lifestyles and emergence of pathogens.</title>
        <authorList>
            <person name="Haridas S."/>
            <person name="Albert R."/>
            <person name="Binder M."/>
            <person name="Bloem J."/>
            <person name="LaButti K."/>
            <person name="Salamov A."/>
            <person name="Andreopoulos B."/>
            <person name="Baker S."/>
            <person name="Barry K."/>
            <person name="Bills G."/>
            <person name="Bluhm B."/>
            <person name="Cannon C."/>
            <person name="Castanera R."/>
            <person name="Culley D."/>
            <person name="Daum C."/>
            <person name="Ezra D."/>
            <person name="Gonzalez J."/>
            <person name="Henrissat B."/>
            <person name="Kuo A."/>
            <person name="Liang C."/>
            <person name="Lipzen A."/>
            <person name="Lutzoni F."/>
            <person name="Magnuson J."/>
            <person name="Mondo S."/>
            <person name="Nolan M."/>
            <person name="Ohm R."/>
            <person name="Pangilinan J."/>
            <person name="Park H.-J."/>
            <person name="Ramirez L."/>
            <person name="Alfaro M."/>
            <person name="Sun H."/>
            <person name="Tritt A."/>
            <person name="Yoshinaga Y."/>
            <person name="Zwiers L.-H."/>
            <person name="Turgeon B."/>
            <person name="Goodwin S."/>
            <person name="Spatafora J."/>
            <person name="Crous P."/>
            <person name="Grigoriev I."/>
        </authorList>
    </citation>
    <scope>NUCLEOTIDE SEQUENCE [LARGE SCALE GENOMIC DNA]</scope>
    <source>
        <strain evidence="5">CBS 304.66</strain>
    </source>
</reference>
<feature type="region of interest" description="Disordered" evidence="2">
    <location>
        <begin position="592"/>
        <end position="625"/>
    </location>
</feature>
<keyword evidence="1" id="KW-0175">Coiled coil</keyword>
<proteinExistence type="predicted"/>
<evidence type="ECO:0000313" key="5">
    <source>
        <dbReference type="Proteomes" id="UP000800093"/>
    </source>
</evidence>